<comment type="similarity">
    <text evidence="2 8">Belongs to the DHHC palmitoyltransferase family.</text>
</comment>
<evidence type="ECO:0000313" key="11">
    <source>
        <dbReference type="Proteomes" id="UP000734854"/>
    </source>
</evidence>
<keyword evidence="7 8" id="KW-0012">Acyltransferase</keyword>
<keyword evidence="5 8" id="KW-1133">Transmembrane helix</keyword>
<protein>
    <recommendedName>
        <fullName evidence="8">S-acyltransferase</fullName>
        <ecNumber evidence="8">2.3.1.225</ecNumber>
    </recommendedName>
    <alternativeName>
        <fullName evidence="8">Palmitoyltransferase</fullName>
    </alternativeName>
</protein>
<gene>
    <name evidence="10" type="ORF">ZIOFF_066170</name>
</gene>
<sequence length="409" mass="46765">MSSQRFLCGGRLVFGPDATSIFLSMFLIATPTIIFCTQVIVKIHNREMNRTQPQSHHILGYPVLIVAMILLVADLAFLMLTSSRDPGIVPRNLWPAPEFEQRFDGGANPPMEWPNGSASQNLRLPRTKEVEVNGFSVRVKYCETCLLYRPPRASHCAICNNCVQKFDHHCPWVGQCIGLRNYRFFFMFILSSTLLSIYVFTFSWLNILEEKKNYHNSVWKSMSGQFVSLALILYIFFVVWFVGGLTAFHAYLISKNQTTYENFRYRYDKRENPYNKGLLGNIKDVFFTKIPPSLNDFRSWVLELDAFSTASNGGMSIKRSKEMIDLEIGNVSDLGSSRRFSSVLQNLDCSSIDDKLQDKVRSKEDDCYPLAFPGIEEPIDEDPLYSKSSCLKGSMVMDENSDEESISKY</sequence>
<dbReference type="AlphaFoldDB" id="A0A8J5F159"/>
<evidence type="ECO:0000256" key="1">
    <source>
        <dbReference type="ARBA" id="ARBA00004141"/>
    </source>
</evidence>
<evidence type="ECO:0000313" key="10">
    <source>
        <dbReference type="EMBL" id="KAG6476922.1"/>
    </source>
</evidence>
<evidence type="ECO:0000256" key="3">
    <source>
        <dbReference type="ARBA" id="ARBA00022679"/>
    </source>
</evidence>
<comment type="caution">
    <text evidence="10">The sequence shown here is derived from an EMBL/GenBank/DDBJ whole genome shotgun (WGS) entry which is preliminary data.</text>
</comment>
<comment type="catalytic activity">
    <reaction evidence="8">
        <text>L-cysteinyl-[protein] + hexadecanoyl-CoA = S-hexadecanoyl-L-cysteinyl-[protein] + CoA</text>
        <dbReference type="Rhea" id="RHEA:36683"/>
        <dbReference type="Rhea" id="RHEA-COMP:10131"/>
        <dbReference type="Rhea" id="RHEA-COMP:11032"/>
        <dbReference type="ChEBI" id="CHEBI:29950"/>
        <dbReference type="ChEBI" id="CHEBI:57287"/>
        <dbReference type="ChEBI" id="CHEBI:57379"/>
        <dbReference type="ChEBI" id="CHEBI:74151"/>
        <dbReference type="EC" id="2.3.1.225"/>
    </reaction>
</comment>
<evidence type="ECO:0000256" key="4">
    <source>
        <dbReference type="ARBA" id="ARBA00022692"/>
    </source>
</evidence>
<evidence type="ECO:0000259" key="9">
    <source>
        <dbReference type="Pfam" id="PF01529"/>
    </source>
</evidence>
<feature type="transmembrane region" description="Helical" evidence="8">
    <location>
        <begin position="227"/>
        <end position="253"/>
    </location>
</feature>
<keyword evidence="4 8" id="KW-0812">Transmembrane</keyword>
<dbReference type="InterPro" id="IPR001594">
    <property type="entry name" value="Palmitoyltrfase_DHHC"/>
</dbReference>
<comment type="subcellular location">
    <subcellularLocation>
        <location evidence="1">Membrane</location>
        <topology evidence="1">Multi-pass membrane protein</topology>
    </subcellularLocation>
</comment>
<dbReference type="GO" id="GO:0019706">
    <property type="term" value="F:protein-cysteine S-palmitoyltransferase activity"/>
    <property type="evidence" value="ECO:0007669"/>
    <property type="project" value="UniProtKB-EC"/>
</dbReference>
<comment type="domain">
    <text evidence="8">The DHHC domain is required for palmitoyltransferase activity.</text>
</comment>
<dbReference type="Proteomes" id="UP000734854">
    <property type="component" value="Unassembled WGS sequence"/>
</dbReference>
<evidence type="ECO:0000256" key="2">
    <source>
        <dbReference type="ARBA" id="ARBA00008574"/>
    </source>
</evidence>
<evidence type="ECO:0000256" key="8">
    <source>
        <dbReference type="RuleBase" id="RU079119"/>
    </source>
</evidence>
<dbReference type="Pfam" id="PF01529">
    <property type="entry name" value="DHHC"/>
    <property type="match status" value="1"/>
</dbReference>
<keyword evidence="11" id="KW-1185">Reference proteome</keyword>
<proteinExistence type="inferred from homology"/>
<dbReference type="GO" id="GO:0006612">
    <property type="term" value="P:protein targeting to membrane"/>
    <property type="evidence" value="ECO:0007669"/>
    <property type="project" value="TreeGrafter"/>
</dbReference>
<organism evidence="10 11">
    <name type="scientific">Zingiber officinale</name>
    <name type="common">Ginger</name>
    <name type="synonym">Amomum zingiber</name>
    <dbReference type="NCBI Taxonomy" id="94328"/>
    <lineage>
        <taxon>Eukaryota</taxon>
        <taxon>Viridiplantae</taxon>
        <taxon>Streptophyta</taxon>
        <taxon>Embryophyta</taxon>
        <taxon>Tracheophyta</taxon>
        <taxon>Spermatophyta</taxon>
        <taxon>Magnoliopsida</taxon>
        <taxon>Liliopsida</taxon>
        <taxon>Zingiberales</taxon>
        <taxon>Zingiberaceae</taxon>
        <taxon>Zingiber</taxon>
    </lineage>
</organism>
<dbReference type="PANTHER" id="PTHR22883">
    <property type="entry name" value="ZINC FINGER DHHC DOMAIN CONTAINING PROTEIN"/>
    <property type="match status" value="1"/>
</dbReference>
<name>A0A8J5F159_ZINOF</name>
<evidence type="ECO:0000256" key="7">
    <source>
        <dbReference type="ARBA" id="ARBA00023315"/>
    </source>
</evidence>
<evidence type="ECO:0000256" key="5">
    <source>
        <dbReference type="ARBA" id="ARBA00022989"/>
    </source>
</evidence>
<dbReference type="GO" id="GO:0005794">
    <property type="term" value="C:Golgi apparatus"/>
    <property type="evidence" value="ECO:0007669"/>
    <property type="project" value="TreeGrafter"/>
</dbReference>
<dbReference type="EMBL" id="JACMSC010000018">
    <property type="protein sequence ID" value="KAG6476922.1"/>
    <property type="molecule type" value="Genomic_DNA"/>
</dbReference>
<dbReference type="GO" id="GO:0016020">
    <property type="term" value="C:membrane"/>
    <property type="evidence" value="ECO:0007669"/>
    <property type="project" value="UniProtKB-SubCell"/>
</dbReference>
<evidence type="ECO:0000256" key="6">
    <source>
        <dbReference type="ARBA" id="ARBA00023136"/>
    </source>
</evidence>
<accession>A0A8J5F159</accession>
<feature type="domain" description="Palmitoyltransferase DHHC" evidence="9">
    <location>
        <begin position="140"/>
        <end position="264"/>
    </location>
</feature>
<feature type="transmembrane region" description="Helical" evidence="8">
    <location>
        <begin position="61"/>
        <end position="81"/>
    </location>
</feature>
<dbReference type="PANTHER" id="PTHR22883:SF471">
    <property type="entry name" value="S-ACYLTRANSFERASE"/>
    <property type="match status" value="1"/>
</dbReference>
<reference evidence="10 11" key="1">
    <citation type="submission" date="2020-08" db="EMBL/GenBank/DDBJ databases">
        <title>Plant Genome Project.</title>
        <authorList>
            <person name="Zhang R.-G."/>
        </authorList>
    </citation>
    <scope>NUCLEOTIDE SEQUENCE [LARGE SCALE GENOMIC DNA]</scope>
    <source>
        <tissue evidence="10">Rhizome</tissue>
    </source>
</reference>
<keyword evidence="3 8" id="KW-0808">Transferase</keyword>
<keyword evidence="6 8" id="KW-0472">Membrane</keyword>
<dbReference type="EC" id="2.3.1.225" evidence="8"/>
<dbReference type="GO" id="GO:0005783">
    <property type="term" value="C:endoplasmic reticulum"/>
    <property type="evidence" value="ECO:0007669"/>
    <property type="project" value="TreeGrafter"/>
</dbReference>
<feature type="transmembrane region" description="Helical" evidence="8">
    <location>
        <begin position="21"/>
        <end position="41"/>
    </location>
</feature>
<feature type="transmembrane region" description="Helical" evidence="8">
    <location>
        <begin position="184"/>
        <end position="207"/>
    </location>
</feature>
<dbReference type="InterPro" id="IPR039859">
    <property type="entry name" value="PFA4/ZDH16/20/ERF2-like"/>
</dbReference>
<dbReference type="PROSITE" id="PS50216">
    <property type="entry name" value="DHHC"/>
    <property type="match status" value="1"/>
</dbReference>